<gene>
    <name evidence="1" type="ORF">D6T69_10815</name>
</gene>
<proteinExistence type="predicted"/>
<keyword evidence="2" id="KW-1185">Reference proteome</keyword>
<protein>
    <recommendedName>
        <fullName evidence="3">Immunity protein 8</fullName>
    </recommendedName>
</protein>
<name>A0A3S8R8A4_9FLAO</name>
<dbReference type="KEGG" id="tsig:D6T69_10815"/>
<dbReference type="InterPro" id="IPR028964">
    <property type="entry name" value="Imm8"/>
</dbReference>
<evidence type="ECO:0000313" key="2">
    <source>
        <dbReference type="Proteomes" id="UP000274593"/>
    </source>
</evidence>
<dbReference type="EMBL" id="CP032548">
    <property type="protein sequence ID" value="AZJ35987.1"/>
    <property type="molecule type" value="Genomic_DNA"/>
</dbReference>
<evidence type="ECO:0008006" key="3">
    <source>
        <dbReference type="Google" id="ProtNLM"/>
    </source>
</evidence>
<dbReference type="Proteomes" id="UP000274593">
    <property type="component" value="Chromosome"/>
</dbReference>
<dbReference type="RefSeq" id="WP_125067738.1">
    <property type="nucleotide sequence ID" value="NZ_CP032548.1"/>
</dbReference>
<accession>A0A3S8R8A4</accession>
<dbReference type="Pfam" id="PF15586">
    <property type="entry name" value="Imm8"/>
    <property type="match status" value="1"/>
</dbReference>
<dbReference type="AlphaFoldDB" id="A0A3S8R8A4"/>
<sequence length="126" mass="15058">MKAVIKTMHSADLNVILGKDFEEYEPIEKDFFGFDFSIEVGPLNERGQEIFNFLVASPKFLTERYYHQKGKKAVFGRHIIIMFEYDFNELYTLVNEYIKKLDEPNWDILATKIGRIGRWEFEDYQE</sequence>
<reference evidence="1 2" key="1">
    <citation type="submission" date="2018-09" db="EMBL/GenBank/DDBJ databases">
        <title>Insights into the microbiota of Asian seabass (Lates calcarifer) with tenacibaculosis symptoms and description of sp. nov. Tenacibaculum singaporense.</title>
        <authorList>
            <person name="Miyake S."/>
            <person name="Soh M."/>
            <person name="Azman M.N."/>
            <person name="Ngoh S.Y."/>
            <person name="Orban L."/>
        </authorList>
    </citation>
    <scope>NUCLEOTIDE SEQUENCE [LARGE SCALE GENOMIC DNA]</scope>
    <source>
        <strain evidence="1 2">DSM 106434</strain>
    </source>
</reference>
<organism evidence="1 2">
    <name type="scientific">Tenacibaculum singaporense</name>
    <dbReference type="NCBI Taxonomy" id="2358479"/>
    <lineage>
        <taxon>Bacteria</taxon>
        <taxon>Pseudomonadati</taxon>
        <taxon>Bacteroidota</taxon>
        <taxon>Flavobacteriia</taxon>
        <taxon>Flavobacteriales</taxon>
        <taxon>Flavobacteriaceae</taxon>
        <taxon>Tenacibaculum</taxon>
    </lineage>
</organism>
<evidence type="ECO:0000313" key="1">
    <source>
        <dbReference type="EMBL" id="AZJ35987.1"/>
    </source>
</evidence>